<name>A0A163ZT38_9BRAD</name>
<dbReference type="STRING" id="943830.A4A58_25650"/>
<evidence type="ECO:0008006" key="3">
    <source>
        <dbReference type="Google" id="ProtNLM"/>
    </source>
</evidence>
<proteinExistence type="predicted"/>
<reference evidence="1 2" key="1">
    <citation type="submission" date="2016-03" db="EMBL/GenBank/DDBJ databases">
        <title>Microsymbionts genomes from the relict species Vavilovia formosa (Stev.) Fed.</title>
        <authorList>
            <person name="Kopat V."/>
            <person name="Chirak E."/>
            <person name="Kimeklis A."/>
            <person name="Andronov E."/>
        </authorList>
    </citation>
    <scope>NUCLEOTIDE SEQUENCE [LARGE SCALE GENOMIC DNA]</scope>
    <source>
        <strain evidence="1 2">Vaf07</strain>
    </source>
</reference>
<dbReference type="EMBL" id="LVYV01000008">
    <property type="protein sequence ID" value="KZD23829.1"/>
    <property type="molecule type" value="Genomic_DNA"/>
</dbReference>
<evidence type="ECO:0000313" key="1">
    <source>
        <dbReference type="EMBL" id="KZD23829.1"/>
    </source>
</evidence>
<dbReference type="Proteomes" id="UP000076574">
    <property type="component" value="Unassembled WGS sequence"/>
</dbReference>
<dbReference type="Pfam" id="PF12098">
    <property type="entry name" value="DUF3574"/>
    <property type="match status" value="1"/>
</dbReference>
<organism evidence="1 2">
    <name type="scientific">Tardiphaga robiniae</name>
    <dbReference type="NCBI Taxonomy" id="943830"/>
    <lineage>
        <taxon>Bacteria</taxon>
        <taxon>Pseudomonadati</taxon>
        <taxon>Pseudomonadota</taxon>
        <taxon>Alphaproteobacteria</taxon>
        <taxon>Hyphomicrobiales</taxon>
        <taxon>Nitrobacteraceae</taxon>
        <taxon>Tardiphaga</taxon>
    </lineage>
</organism>
<comment type="caution">
    <text evidence="1">The sequence shown here is derived from an EMBL/GenBank/DDBJ whole genome shotgun (WGS) entry which is preliminary data.</text>
</comment>
<dbReference type="PROSITE" id="PS51257">
    <property type="entry name" value="PROKAR_LIPOPROTEIN"/>
    <property type="match status" value="1"/>
</dbReference>
<protein>
    <recommendedName>
        <fullName evidence="3">DUF3574 domain-containing protein</fullName>
    </recommendedName>
</protein>
<dbReference type="InterPro" id="IPR021957">
    <property type="entry name" value="DUF3574"/>
</dbReference>
<keyword evidence="2" id="KW-1185">Reference proteome</keyword>
<evidence type="ECO:0000313" key="2">
    <source>
        <dbReference type="Proteomes" id="UP000076574"/>
    </source>
</evidence>
<sequence>MPRHIRQLFSACIATLTVSVLMSGCAWLPPQACLPPSRIMVSAEMIFGRNIGDRPGISESAFANFVAREITPRFPDGLTVIDGDGQWRDSARNVDVRERAKVVLITFADDAQKHADLVAIAESYKRQFSQQSVLTKVGNVCVSF</sequence>
<accession>A0A163ZT38</accession>
<gene>
    <name evidence="1" type="ORF">A4A58_25650</name>
</gene>
<dbReference type="AlphaFoldDB" id="A0A163ZT38"/>